<evidence type="ECO:0000313" key="2">
    <source>
        <dbReference type="EMBL" id="GBQ01976.1"/>
    </source>
</evidence>
<gene>
    <name evidence="2" type="ORF">SSP531S_34260</name>
</gene>
<proteinExistence type="predicted"/>
<sequence length="102" mass="10646">MPAVDPVGGAGRRVRWTQLCDALTGPPPVGGAVPHRRAGLPETPWGVRAGRAGREPVRGRESPCEAWSRGRAAGAVAVARVVYGVKPAHAARRAPSERPNDA</sequence>
<feature type="compositionally biased region" description="Basic and acidic residues" evidence="1">
    <location>
        <begin position="52"/>
        <end position="62"/>
    </location>
</feature>
<protein>
    <submittedName>
        <fullName evidence="2">Uncharacterized protein</fullName>
    </submittedName>
</protein>
<comment type="caution">
    <text evidence="2">The sequence shown here is derived from an EMBL/GenBank/DDBJ whole genome shotgun (WGS) entry which is preliminary data.</text>
</comment>
<feature type="region of interest" description="Disordered" evidence="1">
    <location>
        <begin position="25"/>
        <end position="62"/>
    </location>
</feature>
<evidence type="ECO:0000256" key="1">
    <source>
        <dbReference type="SAM" id="MobiDB-lite"/>
    </source>
</evidence>
<dbReference type="EMBL" id="BGZL01000008">
    <property type="protein sequence ID" value="GBQ01976.1"/>
    <property type="molecule type" value="Genomic_DNA"/>
</dbReference>
<reference evidence="2 3" key="1">
    <citation type="submission" date="2018-07" db="EMBL/GenBank/DDBJ databases">
        <title>Whole Genome Shotgun Sequence of Streptomyces spongiicola strain 531S.</title>
        <authorList>
            <person name="Dohra H."/>
            <person name="Kodani S."/>
        </authorList>
    </citation>
    <scope>NUCLEOTIDE SEQUENCE [LARGE SCALE GENOMIC DNA]</scope>
    <source>
        <strain evidence="2 3">531S</strain>
    </source>
</reference>
<name>A0A388T068_9ACTN</name>
<organism evidence="2 3">
    <name type="scientific">Streptomyces spongiicola</name>
    <dbReference type="NCBI Taxonomy" id="1690221"/>
    <lineage>
        <taxon>Bacteria</taxon>
        <taxon>Bacillati</taxon>
        <taxon>Actinomycetota</taxon>
        <taxon>Actinomycetes</taxon>
        <taxon>Kitasatosporales</taxon>
        <taxon>Streptomycetaceae</taxon>
        <taxon>Streptomyces</taxon>
    </lineage>
</organism>
<evidence type="ECO:0000313" key="3">
    <source>
        <dbReference type="Proteomes" id="UP000265354"/>
    </source>
</evidence>
<accession>A0A388T068</accession>
<dbReference type="Proteomes" id="UP000265354">
    <property type="component" value="Unassembled WGS sequence"/>
</dbReference>
<dbReference type="AlphaFoldDB" id="A0A388T068"/>